<evidence type="ECO:0000313" key="3">
    <source>
        <dbReference type="Proteomes" id="UP000014174"/>
    </source>
</evidence>
<dbReference type="EMBL" id="AQPN01000141">
    <property type="protein sequence ID" value="EOR92875.1"/>
    <property type="molecule type" value="Genomic_DNA"/>
</dbReference>
<evidence type="ECO:0000313" key="2">
    <source>
        <dbReference type="EMBL" id="EOR92875.1"/>
    </source>
</evidence>
<evidence type="ECO:0000256" key="1">
    <source>
        <dbReference type="SAM" id="Phobius"/>
    </source>
</evidence>
<dbReference type="RefSeq" id="WP_016197183.1">
    <property type="nucleotide sequence ID" value="NZ_AQPN01000141.1"/>
</dbReference>
<feature type="transmembrane region" description="Helical" evidence="1">
    <location>
        <begin position="16"/>
        <end position="42"/>
    </location>
</feature>
<keyword evidence="1" id="KW-0812">Transmembrane</keyword>
<dbReference type="Proteomes" id="UP000014174">
    <property type="component" value="Unassembled WGS sequence"/>
</dbReference>
<organism evidence="2 3">
    <name type="scientific">Arcticibacter svalbardensis MN12-7</name>
    <dbReference type="NCBI Taxonomy" id="1150600"/>
    <lineage>
        <taxon>Bacteria</taxon>
        <taxon>Pseudomonadati</taxon>
        <taxon>Bacteroidota</taxon>
        <taxon>Sphingobacteriia</taxon>
        <taxon>Sphingobacteriales</taxon>
        <taxon>Sphingobacteriaceae</taxon>
        <taxon>Arcticibacter</taxon>
    </lineage>
</organism>
<gene>
    <name evidence="2" type="ORF">ADIARSV_3963</name>
</gene>
<reference evidence="2 3" key="1">
    <citation type="journal article" date="2013" name="Genome Announc.">
        <title>Draft Genome Sequence of Arcticibacter svalbardensis Strain MN12-7T, a Member of the Family Sphingobacteriaceae Isolated from an Arctic Soil Sample.</title>
        <authorList>
            <person name="Shivaji S."/>
            <person name="Ara S."/>
            <person name="Prasad S."/>
            <person name="Manasa B.P."/>
            <person name="Begum Z."/>
            <person name="Singh A."/>
            <person name="Kumar Pinnaka A."/>
        </authorList>
    </citation>
    <scope>NUCLEOTIDE SEQUENCE [LARGE SCALE GENOMIC DNA]</scope>
    <source>
        <strain evidence="2 3">MN12-7</strain>
    </source>
</reference>
<dbReference type="AlphaFoldDB" id="R9GMV4"/>
<keyword evidence="1" id="KW-0472">Membrane</keyword>
<accession>R9GMV4</accession>
<keyword evidence="1" id="KW-1133">Transmembrane helix</keyword>
<name>R9GMV4_9SPHI</name>
<protein>
    <submittedName>
        <fullName evidence="2">Uncharacterized protein</fullName>
    </submittedName>
</protein>
<sequence>MKAKEFIEEPAEISKITILAFIIGNAVAVVAFITPFALYILAKEI</sequence>
<keyword evidence="3" id="KW-1185">Reference proteome</keyword>
<proteinExistence type="predicted"/>
<comment type="caution">
    <text evidence="2">The sequence shown here is derived from an EMBL/GenBank/DDBJ whole genome shotgun (WGS) entry which is preliminary data.</text>
</comment>